<evidence type="ECO:0000256" key="3">
    <source>
        <dbReference type="ARBA" id="ARBA00022448"/>
    </source>
</evidence>
<proteinExistence type="inferred from homology"/>
<feature type="region of interest" description="Disordered" evidence="11">
    <location>
        <begin position="164"/>
        <end position="243"/>
    </location>
</feature>
<sequence>MLHDFSSPAAIPRPIASSPLADREPCPNRIIEDIGGAFAMGAVGGGIFHSVKGAWTAPKDAKFRGALSSLKARAPVLGGNFAVWGGCFASFDCTLTAIRKKEDPWNAILSGFATGGVLAARAGPRAAGQSAVIGGVLLALIEGLGIMITKYTAPAMPGPDDYAAQGVVDPTAPPTMGGLGSFKPSAPPAEVSDGDRGILGPADDSDTFGSSGTFSTSLEGEEESSGSGSGSGGGGWWPFGGSK</sequence>
<evidence type="ECO:0000256" key="6">
    <source>
        <dbReference type="ARBA" id="ARBA00022927"/>
    </source>
</evidence>
<comment type="subcellular location">
    <subcellularLocation>
        <location evidence="1">Mitochondrion inner membrane</location>
        <topology evidence="1">Multi-pass membrane protein</topology>
    </subcellularLocation>
</comment>
<evidence type="ECO:0000256" key="8">
    <source>
        <dbReference type="ARBA" id="ARBA00023010"/>
    </source>
</evidence>
<keyword evidence="13" id="KW-1185">Reference proteome</keyword>
<feature type="compositionally biased region" description="Low complexity" evidence="11">
    <location>
        <begin position="207"/>
        <end position="218"/>
    </location>
</feature>
<evidence type="ECO:0000256" key="10">
    <source>
        <dbReference type="ARBA" id="ARBA00023136"/>
    </source>
</evidence>
<name>A0A9W7C9X3_9STRA</name>
<keyword evidence="8" id="KW-0811">Translocation</keyword>
<keyword evidence="9" id="KW-0496">Mitochondrion</keyword>
<dbReference type="GO" id="GO:0005744">
    <property type="term" value="C:TIM23 mitochondrial import inner membrane translocase complex"/>
    <property type="evidence" value="ECO:0007669"/>
    <property type="project" value="TreeGrafter"/>
</dbReference>
<reference evidence="13" key="1">
    <citation type="journal article" date="2023" name="Commun. Biol.">
        <title>Genome analysis of Parmales, the sister group of diatoms, reveals the evolutionary specialization of diatoms from phago-mixotrophs to photoautotrophs.</title>
        <authorList>
            <person name="Ban H."/>
            <person name="Sato S."/>
            <person name="Yoshikawa S."/>
            <person name="Yamada K."/>
            <person name="Nakamura Y."/>
            <person name="Ichinomiya M."/>
            <person name="Sato N."/>
            <person name="Blanc-Mathieu R."/>
            <person name="Endo H."/>
            <person name="Kuwata A."/>
            <person name="Ogata H."/>
        </authorList>
    </citation>
    <scope>NUCLEOTIDE SEQUENCE [LARGE SCALE GENOMIC DNA]</scope>
    <source>
        <strain evidence="13">NIES 3699</strain>
    </source>
</reference>
<keyword evidence="6" id="KW-0653">Protein transport</keyword>
<keyword evidence="7" id="KW-1133">Transmembrane helix</keyword>
<keyword evidence="3" id="KW-0813">Transport</keyword>
<dbReference type="PANTHER" id="PTHR10485:SF0">
    <property type="entry name" value="AT05822P-RELATED"/>
    <property type="match status" value="1"/>
</dbReference>
<evidence type="ECO:0000313" key="13">
    <source>
        <dbReference type="Proteomes" id="UP001165160"/>
    </source>
</evidence>
<evidence type="ECO:0000256" key="1">
    <source>
        <dbReference type="ARBA" id="ARBA00004448"/>
    </source>
</evidence>
<evidence type="ECO:0000256" key="11">
    <source>
        <dbReference type="SAM" id="MobiDB-lite"/>
    </source>
</evidence>
<evidence type="ECO:0000256" key="4">
    <source>
        <dbReference type="ARBA" id="ARBA00022692"/>
    </source>
</evidence>
<dbReference type="Proteomes" id="UP001165160">
    <property type="component" value="Unassembled WGS sequence"/>
</dbReference>
<evidence type="ECO:0000256" key="9">
    <source>
        <dbReference type="ARBA" id="ARBA00023128"/>
    </source>
</evidence>
<gene>
    <name evidence="12" type="ORF">TrVE_jg4641</name>
</gene>
<evidence type="ECO:0000313" key="12">
    <source>
        <dbReference type="EMBL" id="GMI01903.1"/>
    </source>
</evidence>
<dbReference type="AlphaFoldDB" id="A0A9W7C9X3"/>
<dbReference type="GO" id="GO:0030150">
    <property type="term" value="P:protein import into mitochondrial matrix"/>
    <property type="evidence" value="ECO:0007669"/>
    <property type="project" value="TreeGrafter"/>
</dbReference>
<keyword evidence="10" id="KW-0472">Membrane</keyword>
<organism evidence="12 13">
    <name type="scientific">Triparma verrucosa</name>
    <dbReference type="NCBI Taxonomy" id="1606542"/>
    <lineage>
        <taxon>Eukaryota</taxon>
        <taxon>Sar</taxon>
        <taxon>Stramenopiles</taxon>
        <taxon>Ochrophyta</taxon>
        <taxon>Bolidophyceae</taxon>
        <taxon>Parmales</taxon>
        <taxon>Triparmaceae</taxon>
        <taxon>Triparma</taxon>
    </lineage>
</organism>
<keyword evidence="5" id="KW-0999">Mitochondrion inner membrane</keyword>
<dbReference type="Pfam" id="PF02466">
    <property type="entry name" value="Tim17"/>
    <property type="match status" value="1"/>
</dbReference>
<dbReference type="PANTHER" id="PTHR10485">
    <property type="entry name" value="MITOCHONDRIAL IMPORT INNER MEMBRANE TRANSLOCASE SUBUNIT TIM-17"/>
    <property type="match status" value="1"/>
</dbReference>
<evidence type="ECO:0000256" key="7">
    <source>
        <dbReference type="ARBA" id="ARBA00022989"/>
    </source>
</evidence>
<comment type="similarity">
    <text evidence="2">Belongs to the Tim17/Tim22/Tim23 family.</text>
</comment>
<comment type="caution">
    <text evidence="12">The sequence shown here is derived from an EMBL/GenBank/DDBJ whole genome shotgun (WGS) entry which is preliminary data.</text>
</comment>
<protein>
    <submittedName>
        <fullName evidence="12">Uncharacterized protein</fullName>
    </submittedName>
</protein>
<feature type="compositionally biased region" description="Gly residues" evidence="11">
    <location>
        <begin position="227"/>
        <end position="243"/>
    </location>
</feature>
<keyword evidence="4" id="KW-0812">Transmembrane</keyword>
<evidence type="ECO:0000256" key="2">
    <source>
        <dbReference type="ARBA" id="ARBA00008444"/>
    </source>
</evidence>
<evidence type="ECO:0000256" key="5">
    <source>
        <dbReference type="ARBA" id="ARBA00022792"/>
    </source>
</evidence>
<accession>A0A9W7C9X3</accession>
<dbReference type="EMBL" id="BRXX01000272">
    <property type="protein sequence ID" value="GMI01903.1"/>
    <property type="molecule type" value="Genomic_DNA"/>
</dbReference>
<dbReference type="GO" id="GO:0008320">
    <property type="term" value="F:protein transmembrane transporter activity"/>
    <property type="evidence" value="ECO:0007669"/>
    <property type="project" value="TreeGrafter"/>
</dbReference>